<keyword evidence="4" id="KW-0472">Membrane</keyword>
<proteinExistence type="inferred from homology"/>
<evidence type="ECO:0000256" key="1">
    <source>
        <dbReference type="ARBA" id="ARBA00007387"/>
    </source>
</evidence>
<keyword evidence="5" id="KW-0539">Nucleus</keyword>
<sequence>MAPAPVPKALEGFRSLGPNSYIYEAPKSGDPLRDQVSPPHPDVILFMSWLDAQPKHIAKYTEYYKTLFPNASIILVTAWAKDVVLRSKASETKVYSPVAAKLQALPSNTRILLHSFSNGGLKNTALTTEEYNRRTGDPLPIQAQIFDSGPGYPRFWPDLRAVTAGLPKNFIIRTLATAVLGAAYVLYKAVWWVKGIENPIITYSKMMNRHELFSKKVPRAYIYSREDDMVQWGDVEDHMAKARALGYEACGELFEGTQHVSHMPKDSKRYWGIVESAWKSSFGKQ</sequence>
<evidence type="ECO:0000313" key="7">
    <source>
        <dbReference type="EMBL" id="OAF54592.1"/>
    </source>
</evidence>
<comment type="similarity">
    <text evidence="1">Belongs to the TMEM53 family.</text>
</comment>
<dbReference type="PANTHER" id="PTHR12265:SF30">
    <property type="entry name" value="TRANSMEMBRANE PROTEIN 53"/>
    <property type="match status" value="1"/>
</dbReference>
<dbReference type="PANTHER" id="PTHR12265">
    <property type="entry name" value="TRANSMEMBRANE PROTEIN 53"/>
    <property type="match status" value="1"/>
</dbReference>
<reference evidence="7" key="1">
    <citation type="submission" date="2016-03" db="EMBL/GenBank/DDBJ databases">
        <title>Updated assembly of Pseudogymnoascus destructans, the fungus causing white-nose syndrome of bats.</title>
        <authorList>
            <person name="Palmer J.M."/>
            <person name="Drees K.P."/>
            <person name="Foster J.T."/>
            <person name="Lindner D.L."/>
        </authorList>
    </citation>
    <scope>NUCLEOTIDE SEQUENCE [LARGE SCALE GENOMIC DNA]</scope>
    <source>
        <strain evidence="7">20631-21</strain>
    </source>
</reference>
<dbReference type="OrthoDB" id="77878at2759"/>
<dbReference type="GO" id="GO:0005640">
    <property type="term" value="C:nuclear outer membrane"/>
    <property type="evidence" value="ECO:0007669"/>
    <property type="project" value="UniProtKB-SubCell"/>
</dbReference>
<name>A0A176ZZC6_9PEZI</name>
<protein>
    <recommendedName>
        <fullName evidence="8">Indole-diterpene biosynthesis protein PaxU</fullName>
    </recommendedName>
</protein>
<dbReference type="Pfam" id="PF05705">
    <property type="entry name" value="DUF829"/>
    <property type="match status" value="1"/>
</dbReference>
<dbReference type="RefSeq" id="XP_024319896.1">
    <property type="nucleotide sequence ID" value="XM_024472577.1"/>
</dbReference>
<dbReference type="VEuPathDB" id="FungiDB:GMDG_04479"/>
<evidence type="ECO:0000256" key="2">
    <source>
        <dbReference type="ARBA" id="ARBA00022692"/>
    </source>
</evidence>
<evidence type="ECO:0008006" key="8">
    <source>
        <dbReference type="Google" id="ProtNLM"/>
    </source>
</evidence>
<keyword evidence="3" id="KW-1133">Transmembrane helix</keyword>
<dbReference type="InterPro" id="IPR008547">
    <property type="entry name" value="DUF829_TMEM53"/>
</dbReference>
<dbReference type="InterPro" id="IPR029058">
    <property type="entry name" value="AB_hydrolase_fold"/>
</dbReference>
<gene>
    <name evidence="7" type="ORF">VC83_09039</name>
</gene>
<dbReference type="eggNOG" id="KOG2521">
    <property type="taxonomic scope" value="Eukaryota"/>
</dbReference>
<dbReference type="GeneID" id="36292076"/>
<evidence type="ECO:0000256" key="4">
    <source>
        <dbReference type="ARBA" id="ARBA00023136"/>
    </source>
</evidence>
<dbReference type="EMBL" id="KV441418">
    <property type="protein sequence ID" value="OAF54592.1"/>
    <property type="molecule type" value="Genomic_DNA"/>
</dbReference>
<evidence type="ECO:0000256" key="5">
    <source>
        <dbReference type="ARBA" id="ARBA00023242"/>
    </source>
</evidence>
<dbReference type="AlphaFoldDB" id="A0A176ZZC6"/>
<evidence type="ECO:0000256" key="3">
    <source>
        <dbReference type="ARBA" id="ARBA00022989"/>
    </source>
</evidence>
<accession>A0A176ZZC6</accession>
<dbReference type="SUPFAM" id="SSF53474">
    <property type="entry name" value="alpha/beta-Hydrolases"/>
    <property type="match status" value="1"/>
</dbReference>
<evidence type="ECO:0000256" key="6">
    <source>
        <dbReference type="ARBA" id="ARBA00034303"/>
    </source>
</evidence>
<keyword evidence="2" id="KW-0812">Transmembrane</keyword>
<dbReference type="Proteomes" id="UP000077154">
    <property type="component" value="Unassembled WGS sequence"/>
</dbReference>
<organism evidence="7">
    <name type="scientific">Pseudogymnoascus destructans</name>
    <dbReference type="NCBI Taxonomy" id="655981"/>
    <lineage>
        <taxon>Eukaryota</taxon>
        <taxon>Fungi</taxon>
        <taxon>Dikarya</taxon>
        <taxon>Ascomycota</taxon>
        <taxon>Pezizomycotina</taxon>
        <taxon>Leotiomycetes</taxon>
        <taxon>Thelebolales</taxon>
        <taxon>Thelebolaceae</taxon>
        <taxon>Pseudogymnoascus</taxon>
    </lineage>
</organism>
<comment type="subcellular location">
    <subcellularLocation>
        <location evidence="6">Nucleus outer membrane</location>
        <topology evidence="6">Single-pass membrane protein</topology>
    </subcellularLocation>
</comment>